<dbReference type="AlphaFoldDB" id="A0AAV2GVC3"/>
<gene>
    <name evidence="1" type="ORF">LTRI10_LOCUS52965</name>
</gene>
<name>A0AAV2GVC3_9ROSI</name>
<dbReference type="Proteomes" id="UP001497516">
    <property type="component" value="Chromosome 9"/>
</dbReference>
<sequence>MMLLPPRPSPLSRNLVAWRPLLLLSSRNIAGSNPPCSVVHPSSPAAAASARPYPAEELCALEQLKVEVGTEQHLDWFLGFKNLMNSYYKGRVGKEALPDLIMESILKFRAETNNKELPEEIQGVYVEKEAIILRGDWIIELQNLLREYIKGKKHLLPAIRKKLLKMRLSGKHDHMVTAYPDVMCRAAQVTYTTTRAEYFDNYANLILPDDVKDKLAEKVRLLVPSEFIEEEYVKGKLMRKLRRYSEIDYEEELELYREFESEVLIDYINRVEAKEEGATTQFCRFDDDDDEKNAREVVRKYNTLTDEAVSKCPRRYIFDEPKELAYIHTDWARRLH</sequence>
<evidence type="ECO:0000313" key="2">
    <source>
        <dbReference type="Proteomes" id="UP001497516"/>
    </source>
</evidence>
<reference evidence="1 2" key="1">
    <citation type="submission" date="2024-04" db="EMBL/GenBank/DDBJ databases">
        <authorList>
            <person name="Fracassetti M."/>
        </authorList>
    </citation>
    <scope>NUCLEOTIDE SEQUENCE [LARGE SCALE GENOMIC DNA]</scope>
</reference>
<keyword evidence="2" id="KW-1185">Reference proteome</keyword>
<proteinExistence type="predicted"/>
<protein>
    <submittedName>
        <fullName evidence="1">Uncharacterized protein</fullName>
    </submittedName>
</protein>
<dbReference type="EMBL" id="OZ034822">
    <property type="protein sequence ID" value="CAL1413758.1"/>
    <property type="molecule type" value="Genomic_DNA"/>
</dbReference>
<accession>A0AAV2GVC3</accession>
<evidence type="ECO:0000313" key="1">
    <source>
        <dbReference type="EMBL" id="CAL1413758.1"/>
    </source>
</evidence>
<organism evidence="1 2">
    <name type="scientific">Linum trigynum</name>
    <dbReference type="NCBI Taxonomy" id="586398"/>
    <lineage>
        <taxon>Eukaryota</taxon>
        <taxon>Viridiplantae</taxon>
        <taxon>Streptophyta</taxon>
        <taxon>Embryophyta</taxon>
        <taxon>Tracheophyta</taxon>
        <taxon>Spermatophyta</taxon>
        <taxon>Magnoliopsida</taxon>
        <taxon>eudicotyledons</taxon>
        <taxon>Gunneridae</taxon>
        <taxon>Pentapetalae</taxon>
        <taxon>rosids</taxon>
        <taxon>fabids</taxon>
        <taxon>Malpighiales</taxon>
        <taxon>Linaceae</taxon>
        <taxon>Linum</taxon>
    </lineage>
</organism>